<organism evidence="2 3">
    <name type="scientific">Paralvinella palmiformis</name>
    <dbReference type="NCBI Taxonomy" id="53620"/>
    <lineage>
        <taxon>Eukaryota</taxon>
        <taxon>Metazoa</taxon>
        <taxon>Spiralia</taxon>
        <taxon>Lophotrochozoa</taxon>
        <taxon>Annelida</taxon>
        <taxon>Polychaeta</taxon>
        <taxon>Sedentaria</taxon>
        <taxon>Canalipalpata</taxon>
        <taxon>Terebellida</taxon>
        <taxon>Terebelliformia</taxon>
        <taxon>Alvinellidae</taxon>
        <taxon>Paralvinella</taxon>
    </lineage>
</organism>
<keyword evidence="1" id="KW-0472">Membrane</keyword>
<accession>A0AAD9JDC3</accession>
<feature type="transmembrane region" description="Helical" evidence="1">
    <location>
        <begin position="23"/>
        <end position="47"/>
    </location>
</feature>
<evidence type="ECO:0000313" key="2">
    <source>
        <dbReference type="EMBL" id="KAK2150245.1"/>
    </source>
</evidence>
<keyword evidence="1" id="KW-0812">Transmembrane</keyword>
<evidence type="ECO:0008006" key="4">
    <source>
        <dbReference type="Google" id="ProtNLM"/>
    </source>
</evidence>
<proteinExistence type="predicted"/>
<dbReference type="Proteomes" id="UP001208570">
    <property type="component" value="Unassembled WGS sequence"/>
</dbReference>
<protein>
    <recommendedName>
        <fullName evidence="4">BRICHOS domain-containing protein</fullName>
    </recommendedName>
</protein>
<dbReference type="EMBL" id="JAODUP010000416">
    <property type="protein sequence ID" value="KAK2150245.1"/>
    <property type="molecule type" value="Genomic_DNA"/>
</dbReference>
<dbReference type="AlphaFoldDB" id="A0AAD9JDC3"/>
<evidence type="ECO:0000256" key="1">
    <source>
        <dbReference type="SAM" id="Phobius"/>
    </source>
</evidence>
<evidence type="ECO:0000313" key="3">
    <source>
        <dbReference type="Proteomes" id="UP001208570"/>
    </source>
</evidence>
<keyword evidence="3" id="KW-1185">Reference proteome</keyword>
<gene>
    <name evidence="2" type="ORF">LSH36_416g02046</name>
</gene>
<sequence>MEDKWPRGPLFQEKRSFKNAPCWIRILCIYAGTISGAFLAVTTLGVLHLQDLRQRCNPVGIERTQISEGSEDGFDSSTREEFGEDKFKRYTLRDQYLDVTELVDVNVRSGKAIFYFPATVETKSGVAIIDYYHHVAGLYISGSKERCYLAKDLDQYFPNVVNLQTFLESGKAQDSSKGSTNLDFEISNYGDPITDLDAIPKELHNACWGKTIYWLRQVGPREGETEDTEIIFAIITGTNTIFMGIRE</sequence>
<keyword evidence="1" id="KW-1133">Transmembrane helix</keyword>
<name>A0AAD9JDC3_9ANNE</name>
<comment type="caution">
    <text evidence="2">The sequence shown here is derived from an EMBL/GenBank/DDBJ whole genome shotgun (WGS) entry which is preliminary data.</text>
</comment>
<reference evidence="2" key="1">
    <citation type="journal article" date="2023" name="Mol. Biol. Evol.">
        <title>Third-Generation Sequencing Reveals the Adaptive Role of the Epigenome in Three Deep-Sea Polychaetes.</title>
        <authorList>
            <person name="Perez M."/>
            <person name="Aroh O."/>
            <person name="Sun Y."/>
            <person name="Lan Y."/>
            <person name="Juniper S.K."/>
            <person name="Young C.R."/>
            <person name="Angers B."/>
            <person name="Qian P.Y."/>
        </authorList>
    </citation>
    <scope>NUCLEOTIDE SEQUENCE</scope>
    <source>
        <strain evidence="2">P08H-3</strain>
    </source>
</reference>